<comment type="subcellular location">
    <subcellularLocation>
        <location evidence="1">Membrane</location>
        <topology evidence="1">Multi-pass membrane protein</topology>
    </subcellularLocation>
</comment>
<dbReference type="PROSITE" id="PS50850">
    <property type="entry name" value="MFS"/>
    <property type="match status" value="1"/>
</dbReference>
<feature type="domain" description="Major facilitator superfamily (MFS) profile" evidence="7">
    <location>
        <begin position="1"/>
        <end position="486"/>
    </location>
</feature>
<evidence type="ECO:0000313" key="8">
    <source>
        <dbReference type="EMBL" id="KAJ7650901.1"/>
    </source>
</evidence>
<dbReference type="GO" id="GO:0016020">
    <property type="term" value="C:membrane"/>
    <property type="evidence" value="ECO:0007669"/>
    <property type="project" value="UniProtKB-SubCell"/>
</dbReference>
<evidence type="ECO:0000256" key="5">
    <source>
        <dbReference type="ARBA" id="ARBA00023136"/>
    </source>
</evidence>
<evidence type="ECO:0000259" key="7">
    <source>
        <dbReference type="PROSITE" id="PS50850"/>
    </source>
</evidence>
<dbReference type="AlphaFoldDB" id="A0AAD7CKQ0"/>
<keyword evidence="9" id="KW-1185">Reference proteome</keyword>
<sequence>MVNEETPLLLKQREQQPRTPLPKLELSMILLVQLCEPAASQSINPYINQLVSELDITGGDEKKVGYYAGLIVEFPVHLGEFHSDLYVTQESLFFLTEAMTVLHWSRASDHIGRKPILLIGLFGTGLSIMCFGLSRTFWTLVVSRCLCGLLNGNIGVLKSAIGDLTDRTNRAQGFAFIPVVWALGASLGPLAGGTLARPHEHFPQMFSSPFWREFPYFLPCLATGSFVFLSCLLVLALFKETSPSKKLSPDDIFREQIKGPLPLFALLTPRVLLPISNYAVLSFLSTTYLALLPLFLSTPIPIGGLGLPPRTIGLVISAYGATSGVVQFFCPWMIERWGEKRVFMGGLTTCLPMFLLFPVIHLLARMRYVWELGQGLAMDEVQLQLGWGVWALVGCILLCGALLDVSFAAIFIFITASVPKSSRGTANGLSQTSAALARAMGPALSASLFAFSIERHVLGGYAVYVVFILLSGCALVLAGGLPEQVWDEDED</sequence>
<evidence type="ECO:0000256" key="6">
    <source>
        <dbReference type="SAM" id="Phobius"/>
    </source>
</evidence>
<dbReference type="GO" id="GO:0022857">
    <property type="term" value="F:transmembrane transporter activity"/>
    <property type="evidence" value="ECO:0007669"/>
    <property type="project" value="InterPro"/>
</dbReference>
<dbReference type="InterPro" id="IPR001958">
    <property type="entry name" value="Tet-R_TetA/multi-R_MdtG-like"/>
</dbReference>
<accession>A0AAD7CKQ0</accession>
<feature type="transmembrane region" description="Helical" evidence="6">
    <location>
        <begin position="271"/>
        <end position="291"/>
    </location>
</feature>
<protein>
    <submittedName>
        <fullName evidence="8">Major facilitator superfamily domain-containing protein</fullName>
    </submittedName>
</protein>
<dbReference type="SUPFAM" id="SSF103473">
    <property type="entry name" value="MFS general substrate transporter"/>
    <property type="match status" value="1"/>
</dbReference>
<dbReference type="Pfam" id="PF07690">
    <property type="entry name" value="MFS_1"/>
    <property type="match status" value="2"/>
</dbReference>
<dbReference type="InterPro" id="IPR020846">
    <property type="entry name" value="MFS_dom"/>
</dbReference>
<evidence type="ECO:0000256" key="2">
    <source>
        <dbReference type="ARBA" id="ARBA00022448"/>
    </source>
</evidence>
<organism evidence="8 9">
    <name type="scientific">Roridomyces roridus</name>
    <dbReference type="NCBI Taxonomy" id="1738132"/>
    <lineage>
        <taxon>Eukaryota</taxon>
        <taxon>Fungi</taxon>
        <taxon>Dikarya</taxon>
        <taxon>Basidiomycota</taxon>
        <taxon>Agaricomycotina</taxon>
        <taxon>Agaricomycetes</taxon>
        <taxon>Agaricomycetidae</taxon>
        <taxon>Agaricales</taxon>
        <taxon>Marasmiineae</taxon>
        <taxon>Mycenaceae</taxon>
        <taxon>Roridomyces</taxon>
    </lineage>
</organism>
<dbReference type="Gene3D" id="1.20.1250.20">
    <property type="entry name" value="MFS general substrate transporter like domains"/>
    <property type="match status" value="1"/>
</dbReference>
<dbReference type="EMBL" id="JARKIF010000001">
    <property type="protein sequence ID" value="KAJ7650901.1"/>
    <property type="molecule type" value="Genomic_DNA"/>
</dbReference>
<dbReference type="InterPro" id="IPR011701">
    <property type="entry name" value="MFS"/>
</dbReference>
<gene>
    <name evidence="8" type="ORF">FB45DRAFT_1018269</name>
</gene>
<evidence type="ECO:0000256" key="3">
    <source>
        <dbReference type="ARBA" id="ARBA00022692"/>
    </source>
</evidence>
<keyword evidence="4 6" id="KW-1133">Transmembrane helix</keyword>
<feature type="transmembrane region" description="Helical" evidence="6">
    <location>
        <begin position="216"/>
        <end position="238"/>
    </location>
</feature>
<feature type="transmembrane region" description="Helical" evidence="6">
    <location>
        <begin position="116"/>
        <end position="134"/>
    </location>
</feature>
<dbReference type="Proteomes" id="UP001221142">
    <property type="component" value="Unassembled WGS sequence"/>
</dbReference>
<comment type="caution">
    <text evidence="8">The sequence shown here is derived from an EMBL/GenBank/DDBJ whole genome shotgun (WGS) entry which is preliminary data.</text>
</comment>
<dbReference type="PANTHER" id="PTHR23504:SF15">
    <property type="entry name" value="MAJOR FACILITATOR SUPERFAMILY (MFS) PROFILE DOMAIN-CONTAINING PROTEIN"/>
    <property type="match status" value="1"/>
</dbReference>
<dbReference type="PANTHER" id="PTHR23504">
    <property type="entry name" value="MAJOR FACILITATOR SUPERFAMILY DOMAIN-CONTAINING PROTEIN 10"/>
    <property type="match status" value="1"/>
</dbReference>
<dbReference type="InterPro" id="IPR036259">
    <property type="entry name" value="MFS_trans_sf"/>
</dbReference>
<dbReference type="PRINTS" id="PR01035">
    <property type="entry name" value="TCRTETA"/>
</dbReference>
<feature type="transmembrane region" description="Helical" evidence="6">
    <location>
        <begin position="459"/>
        <end position="481"/>
    </location>
</feature>
<keyword evidence="3 6" id="KW-0812">Transmembrane</keyword>
<feature type="transmembrane region" description="Helical" evidence="6">
    <location>
        <begin position="384"/>
        <end position="414"/>
    </location>
</feature>
<evidence type="ECO:0000256" key="4">
    <source>
        <dbReference type="ARBA" id="ARBA00022989"/>
    </source>
</evidence>
<reference evidence="8" key="1">
    <citation type="submission" date="2023-03" db="EMBL/GenBank/DDBJ databases">
        <title>Massive genome expansion in bonnet fungi (Mycena s.s.) driven by repeated elements and novel gene families across ecological guilds.</title>
        <authorList>
            <consortium name="Lawrence Berkeley National Laboratory"/>
            <person name="Harder C.B."/>
            <person name="Miyauchi S."/>
            <person name="Viragh M."/>
            <person name="Kuo A."/>
            <person name="Thoen E."/>
            <person name="Andreopoulos B."/>
            <person name="Lu D."/>
            <person name="Skrede I."/>
            <person name="Drula E."/>
            <person name="Henrissat B."/>
            <person name="Morin E."/>
            <person name="Kohler A."/>
            <person name="Barry K."/>
            <person name="LaButti K."/>
            <person name="Morin E."/>
            <person name="Salamov A."/>
            <person name="Lipzen A."/>
            <person name="Mereny Z."/>
            <person name="Hegedus B."/>
            <person name="Baldrian P."/>
            <person name="Stursova M."/>
            <person name="Weitz H."/>
            <person name="Taylor A."/>
            <person name="Grigoriev I.V."/>
            <person name="Nagy L.G."/>
            <person name="Martin F."/>
            <person name="Kauserud H."/>
        </authorList>
    </citation>
    <scope>NUCLEOTIDE SEQUENCE</scope>
    <source>
        <strain evidence="8">9284</strain>
    </source>
</reference>
<feature type="transmembrane region" description="Helical" evidence="6">
    <location>
        <begin position="311"/>
        <end position="330"/>
    </location>
</feature>
<keyword evidence="2" id="KW-0813">Transport</keyword>
<dbReference type="CDD" id="cd17330">
    <property type="entry name" value="MFS_SLC46_TetA_like"/>
    <property type="match status" value="1"/>
</dbReference>
<evidence type="ECO:0000313" key="9">
    <source>
        <dbReference type="Proteomes" id="UP001221142"/>
    </source>
</evidence>
<name>A0AAD7CKQ0_9AGAR</name>
<keyword evidence="5 6" id="KW-0472">Membrane</keyword>
<proteinExistence type="predicted"/>
<evidence type="ECO:0000256" key="1">
    <source>
        <dbReference type="ARBA" id="ARBA00004141"/>
    </source>
</evidence>
<feature type="transmembrane region" description="Helical" evidence="6">
    <location>
        <begin position="342"/>
        <end position="364"/>
    </location>
</feature>
<feature type="transmembrane region" description="Helical" evidence="6">
    <location>
        <begin position="173"/>
        <end position="196"/>
    </location>
</feature>